<dbReference type="AlphaFoldDB" id="A0AA37VAW5"/>
<accession>A0AA37VAW5</accession>
<evidence type="ECO:0000259" key="7">
    <source>
        <dbReference type="PROSITE" id="PS50280"/>
    </source>
</evidence>
<feature type="compositionally biased region" description="Basic residues" evidence="6">
    <location>
        <begin position="153"/>
        <end position="172"/>
    </location>
</feature>
<dbReference type="PROSITE" id="PS50280">
    <property type="entry name" value="SET"/>
    <property type="match status" value="1"/>
</dbReference>
<keyword evidence="4" id="KW-0808">Transferase</keyword>
<evidence type="ECO:0000313" key="9">
    <source>
        <dbReference type="EMBL" id="GLC25843.1"/>
    </source>
</evidence>
<dbReference type="GO" id="GO:0032259">
    <property type="term" value="P:methylation"/>
    <property type="evidence" value="ECO:0007669"/>
    <property type="project" value="UniProtKB-KW"/>
</dbReference>
<name>A0AA37VAW5_9BACT</name>
<evidence type="ECO:0008006" key="11">
    <source>
        <dbReference type="Google" id="ProtNLM"/>
    </source>
</evidence>
<dbReference type="SUPFAM" id="SSF82199">
    <property type="entry name" value="SET domain"/>
    <property type="match status" value="1"/>
</dbReference>
<dbReference type="RefSeq" id="WP_284350302.1">
    <property type="nucleotide sequence ID" value="NZ_BRXS01000003.1"/>
</dbReference>
<evidence type="ECO:0000256" key="1">
    <source>
        <dbReference type="ARBA" id="ARBA00004286"/>
    </source>
</evidence>
<keyword evidence="10" id="KW-1185">Reference proteome</keyword>
<feature type="domain" description="Post-SET" evidence="8">
    <location>
        <begin position="134"/>
        <end position="150"/>
    </location>
</feature>
<comment type="subcellular location">
    <subcellularLocation>
        <location evidence="1">Chromosome</location>
    </subcellularLocation>
</comment>
<feature type="domain" description="SET" evidence="7">
    <location>
        <begin position="9"/>
        <end position="121"/>
    </location>
</feature>
<dbReference type="EMBL" id="BRXS01000003">
    <property type="protein sequence ID" value="GLC25843.1"/>
    <property type="molecule type" value="Genomic_DNA"/>
</dbReference>
<keyword evidence="5" id="KW-0949">S-adenosyl-L-methionine</keyword>
<evidence type="ECO:0000313" key="10">
    <source>
        <dbReference type="Proteomes" id="UP001161325"/>
    </source>
</evidence>
<evidence type="ECO:0000256" key="3">
    <source>
        <dbReference type="ARBA" id="ARBA00022603"/>
    </source>
</evidence>
<dbReference type="GO" id="GO:0008168">
    <property type="term" value="F:methyltransferase activity"/>
    <property type="evidence" value="ECO:0007669"/>
    <property type="project" value="UniProtKB-KW"/>
</dbReference>
<organism evidence="9 10">
    <name type="scientific">Roseisolibacter agri</name>
    <dbReference type="NCBI Taxonomy" id="2014610"/>
    <lineage>
        <taxon>Bacteria</taxon>
        <taxon>Pseudomonadati</taxon>
        <taxon>Gemmatimonadota</taxon>
        <taxon>Gemmatimonadia</taxon>
        <taxon>Gemmatimonadales</taxon>
        <taxon>Gemmatimonadaceae</taxon>
        <taxon>Roseisolibacter</taxon>
    </lineage>
</organism>
<dbReference type="PROSITE" id="PS50868">
    <property type="entry name" value="POST_SET"/>
    <property type="match status" value="1"/>
</dbReference>
<dbReference type="InterPro" id="IPR003616">
    <property type="entry name" value="Post-SET_dom"/>
</dbReference>
<evidence type="ECO:0000256" key="2">
    <source>
        <dbReference type="ARBA" id="ARBA00022454"/>
    </source>
</evidence>
<dbReference type="Proteomes" id="UP001161325">
    <property type="component" value="Unassembled WGS sequence"/>
</dbReference>
<dbReference type="SMART" id="SM00317">
    <property type="entry name" value="SET"/>
    <property type="match status" value="1"/>
</dbReference>
<keyword evidence="3" id="KW-0489">Methyltransferase</keyword>
<dbReference type="InterPro" id="IPR001214">
    <property type="entry name" value="SET_dom"/>
</dbReference>
<protein>
    <recommendedName>
        <fullName evidence="11">SET domain-containing protein</fullName>
    </recommendedName>
</protein>
<dbReference type="InterPro" id="IPR050777">
    <property type="entry name" value="SET2_Histone-Lys_MeTrsfase"/>
</dbReference>
<gene>
    <name evidence="9" type="ORF">rosag_23560</name>
</gene>
<dbReference type="InterPro" id="IPR046341">
    <property type="entry name" value="SET_dom_sf"/>
</dbReference>
<evidence type="ECO:0000259" key="8">
    <source>
        <dbReference type="PROSITE" id="PS50868"/>
    </source>
</evidence>
<dbReference type="PANTHER" id="PTHR22884">
    <property type="entry name" value="SET DOMAIN PROTEINS"/>
    <property type="match status" value="1"/>
</dbReference>
<evidence type="ECO:0000256" key="4">
    <source>
        <dbReference type="ARBA" id="ARBA00022679"/>
    </source>
</evidence>
<feature type="region of interest" description="Disordered" evidence="6">
    <location>
        <begin position="151"/>
        <end position="218"/>
    </location>
</feature>
<evidence type="ECO:0000256" key="5">
    <source>
        <dbReference type="ARBA" id="ARBA00022691"/>
    </source>
</evidence>
<dbReference type="Gene3D" id="2.170.270.10">
    <property type="entry name" value="SET domain"/>
    <property type="match status" value="1"/>
</dbReference>
<sequence length="218" mass="23934">MPTRSASSLPFEIRKSDIQGRGAFATRRIRAGQRLIEYTGERITPEEGDRRYEEDGMGRHHTFLFTVDEDTCIDGKRGGNESRFINHACDPNCEAVIEDGRIFIYAKKAMAPGTELTYDYQYERTPEHTKEDEEFYRCLCGSPKCRGTILAPPKRKRAAAKKGAKKGAKKSSAKNGGTKTSRAKQVGAKKTGAKTGSAAKRGAKKAGAKKAGAKRARA</sequence>
<feature type="compositionally biased region" description="Low complexity" evidence="6">
    <location>
        <begin position="188"/>
        <end position="200"/>
    </location>
</feature>
<dbReference type="Pfam" id="PF00856">
    <property type="entry name" value="SET"/>
    <property type="match status" value="1"/>
</dbReference>
<feature type="compositionally biased region" description="Basic residues" evidence="6">
    <location>
        <begin position="201"/>
        <end position="218"/>
    </location>
</feature>
<evidence type="ECO:0000256" key="6">
    <source>
        <dbReference type="SAM" id="MobiDB-lite"/>
    </source>
</evidence>
<reference evidence="9" key="1">
    <citation type="submission" date="2022-08" db="EMBL/GenBank/DDBJ databases">
        <title>Draft genome sequencing of Roseisolibacter agri AW1220.</title>
        <authorList>
            <person name="Tobiishi Y."/>
            <person name="Tonouchi A."/>
        </authorList>
    </citation>
    <scope>NUCLEOTIDE SEQUENCE</scope>
    <source>
        <strain evidence="9">AW1220</strain>
    </source>
</reference>
<proteinExistence type="predicted"/>
<keyword evidence="2" id="KW-0158">Chromosome</keyword>
<comment type="caution">
    <text evidence="9">The sequence shown here is derived from an EMBL/GenBank/DDBJ whole genome shotgun (WGS) entry which is preliminary data.</text>
</comment>
<dbReference type="GO" id="GO:0005694">
    <property type="term" value="C:chromosome"/>
    <property type="evidence" value="ECO:0007669"/>
    <property type="project" value="UniProtKB-SubCell"/>
</dbReference>